<evidence type="ECO:0000256" key="14">
    <source>
        <dbReference type="RuleBase" id="RU003357"/>
    </source>
</evidence>
<evidence type="ECO:0000313" key="18">
    <source>
        <dbReference type="EMBL" id="MFC6197180.1"/>
    </source>
</evidence>
<name>A0ABW1S6A0_9PROT</name>
<dbReference type="PANTHER" id="PTHR32552">
    <property type="entry name" value="FERRICHROME IRON RECEPTOR-RELATED"/>
    <property type="match status" value="1"/>
</dbReference>
<keyword evidence="5 12" id="KW-0812">Transmembrane</keyword>
<keyword evidence="2 12" id="KW-0813">Transport</keyword>
<keyword evidence="4" id="KW-0410">Iron transport</keyword>
<dbReference type="InterPro" id="IPR036942">
    <property type="entry name" value="Beta-barrel_TonB_sf"/>
</dbReference>
<keyword evidence="6 15" id="KW-0732">Signal</keyword>
<comment type="similarity">
    <text evidence="12 14">Belongs to the TonB-dependent receptor family.</text>
</comment>
<keyword evidence="19" id="KW-1185">Reference proteome</keyword>
<evidence type="ECO:0000256" key="5">
    <source>
        <dbReference type="ARBA" id="ARBA00022692"/>
    </source>
</evidence>
<feature type="domain" description="TonB-dependent receptor-like beta-barrel" evidence="16">
    <location>
        <begin position="296"/>
        <end position="827"/>
    </location>
</feature>
<dbReference type="PANTHER" id="PTHR32552:SF81">
    <property type="entry name" value="TONB-DEPENDENT OUTER MEMBRANE RECEPTOR"/>
    <property type="match status" value="1"/>
</dbReference>
<evidence type="ECO:0000256" key="1">
    <source>
        <dbReference type="ARBA" id="ARBA00004571"/>
    </source>
</evidence>
<dbReference type="Gene3D" id="2.40.170.20">
    <property type="entry name" value="TonB-dependent receptor, beta-barrel domain"/>
    <property type="match status" value="1"/>
</dbReference>
<comment type="subcellular location">
    <subcellularLocation>
        <location evidence="1 12">Cell outer membrane</location>
        <topology evidence="1 12">Multi-pass membrane protein</topology>
    </subcellularLocation>
</comment>
<dbReference type="EMBL" id="JBHSSW010000004">
    <property type="protein sequence ID" value="MFC6197180.1"/>
    <property type="molecule type" value="Genomic_DNA"/>
</dbReference>
<keyword evidence="8" id="KW-0406">Ion transport</keyword>
<keyword evidence="7" id="KW-0408">Iron</keyword>
<dbReference type="InterPro" id="IPR000531">
    <property type="entry name" value="Beta-barrel_TonB"/>
</dbReference>
<evidence type="ECO:0000256" key="4">
    <source>
        <dbReference type="ARBA" id="ARBA00022496"/>
    </source>
</evidence>
<evidence type="ECO:0000256" key="10">
    <source>
        <dbReference type="ARBA" id="ARBA00023136"/>
    </source>
</evidence>
<evidence type="ECO:0000259" key="16">
    <source>
        <dbReference type="Pfam" id="PF00593"/>
    </source>
</evidence>
<evidence type="ECO:0000256" key="11">
    <source>
        <dbReference type="ARBA" id="ARBA00023237"/>
    </source>
</evidence>
<dbReference type="InterPro" id="IPR010917">
    <property type="entry name" value="TonB_rcpt_CS"/>
</dbReference>
<dbReference type="Gene3D" id="2.170.130.10">
    <property type="entry name" value="TonB-dependent receptor, plug domain"/>
    <property type="match status" value="1"/>
</dbReference>
<sequence>MKTNNTFERNASKLRTLLLCGSAFTAATLAGISAFAQETETEAADADRRLQIVTVTATKKEQTLQETPVAVSVIDDSVIDQAEILDLQDLQTLVPSLKVDQYQTSANTSFFIRGFGNGANNAGVEPSVGVFIDGVYRSRSAAQVGDLPNLQRVEVLRGPQSTLFGKNASAGVISIITAEPAFEQSGSIEGSLGNDNLMRASGDITGPITDKIAYSLAANINKRDGYADDLGTGEDMNDRNRWGVRGQLLFLPTDDLKIRVIADYNEIDETCCVAANITNGPTGAAIFALGGALDPEDPFSYEIYSNYAPTNEIENYGVSAQIDYDFNGMTLTSITSARGLDYLQNADADFTSADLIGTYFNDTSIETFTQELRLAGSHEDAFDWMIGGFYFDETVEIENEIYYGTDLRGYADILSGGGYAQVEALLGLPVGTTFGQPGQGLVESYGQDNQSWSVFATVDAYVTDRLTATVGFNYTEDEKDAFAQVANSDPFSALDFVSIGNSVLYQTAVAQTLAGYGIDATDPAQLAAFAMANPAALAQIQSGAQAFADANDDNAAVNPLLGLQALQFFPPFVNYPNAVESGSSDDEKLTYAFRVTYEMSDNFDVYGSIATGFKATSWNLSRDSRPFAGDIPSLFAQGLGVTNLSAGTRYAGPEEATVYEVGMKAAFDNLAFNIAIFDQEIKGFQSNVFLGTGYALSNAGIQSTKGIEADVTWSPMDGLTLFAAGTFLDPLYDEFENSGAGDISGQTPAGISETALSLAASYDFTLPNGWDAFVRGDWQYESPTALTDDPDEVILLKGLEREVSVFNAAAGFDVGNGVDVSIWGRNIFNDEYIAEAFPAVAQAGSMTGYPNAPRAFGITVGYEF</sequence>
<dbReference type="InterPro" id="IPR012910">
    <property type="entry name" value="Plug_dom"/>
</dbReference>
<dbReference type="PROSITE" id="PS52016">
    <property type="entry name" value="TONB_DEPENDENT_REC_3"/>
    <property type="match status" value="1"/>
</dbReference>
<dbReference type="InterPro" id="IPR037066">
    <property type="entry name" value="Plug_dom_sf"/>
</dbReference>
<evidence type="ECO:0000259" key="17">
    <source>
        <dbReference type="Pfam" id="PF07715"/>
    </source>
</evidence>
<evidence type="ECO:0000256" key="3">
    <source>
        <dbReference type="ARBA" id="ARBA00022452"/>
    </source>
</evidence>
<organism evidence="18 19">
    <name type="scientific">Ponticaulis profundi</name>
    <dbReference type="NCBI Taxonomy" id="2665222"/>
    <lineage>
        <taxon>Bacteria</taxon>
        <taxon>Pseudomonadati</taxon>
        <taxon>Pseudomonadota</taxon>
        <taxon>Alphaproteobacteria</taxon>
        <taxon>Hyphomonadales</taxon>
        <taxon>Hyphomonadaceae</taxon>
        <taxon>Ponticaulis</taxon>
    </lineage>
</organism>
<evidence type="ECO:0000313" key="19">
    <source>
        <dbReference type="Proteomes" id="UP001596303"/>
    </source>
</evidence>
<dbReference type="RefSeq" id="WP_377375690.1">
    <property type="nucleotide sequence ID" value="NZ_JBHSSW010000004.1"/>
</dbReference>
<feature type="short sequence motif" description="TonB C-terminal box" evidence="13">
    <location>
        <begin position="847"/>
        <end position="864"/>
    </location>
</feature>
<evidence type="ECO:0000256" key="13">
    <source>
        <dbReference type="PROSITE-ProRule" id="PRU10144"/>
    </source>
</evidence>
<dbReference type="PROSITE" id="PS01156">
    <property type="entry name" value="TONB_DEPENDENT_REC_2"/>
    <property type="match status" value="1"/>
</dbReference>
<dbReference type="Pfam" id="PF00593">
    <property type="entry name" value="TonB_dep_Rec_b-barrel"/>
    <property type="match status" value="1"/>
</dbReference>
<dbReference type="Proteomes" id="UP001596303">
    <property type="component" value="Unassembled WGS sequence"/>
</dbReference>
<proteinExistence type="inferred from homology"/>
<keyword evidence="9 14" id="KW-0798">TonB box</keyword>
<feature type="chain" id="PRO_5047461647" evidence="15">
    <location>
        <begin position="37"/>
        <end position="864"/>
    </location>
</feature>
<keyword evidence="10 12" id="KW-0472">Membrane</keyword>
<dbReference type="Pfam" id="PF07715">
    <property type="entry name" value="Plug"/>
    <property type="match status" value="1"/>
</dbReference>
<reference evidence="19" key="1">
    <citation type="journal article" date="2019" name="Int. J. Syst. Evol. Microbiol.">
        <title>The Global Catalogue of Microorganisms (GCM) 10K type strain sequencing project: providing services to taxonomists for standard genome sequencing and annotation.</title>
        <authorList>
            <consortium name="The Broad Institute Genomics Platform"/>
            <consortium name="The Broad Institute Genome Sequencing Center for Infectious Disease"/>
            <person name="Wu L."/>
            <person name="Ma J."/>
        </authorList>
    </citation>
    <scope>NUCLEOTIDE SEQUENCE [LARGE SCALE GENOMIC DNA]</scope>
    <source>
        <strain evidence="19">CGMCC-1.15741</strain>
    </source>
</reference>
<feature type="domain" description="TonB-dependent receptor plug" evidence="17">
    <location>
        <begin position="64"/>
        <end position="172"/>
    </location>
</feature>
<accession>A0ABW1S6A0</accession>
<evidence type="ECO:0000256" key="12">
    <source>
        <dbReference type="PROSITE-ProRule" id="PRU01360"/>
    </source>
</evidence>
<feature type="signal peptide" evidence="15">
    <location>
        <begin position="1"/>
        <end position="36"/>
    </location>
</feature>
<evidence type="ECO:0000256" key="2">
    <source>
        <dbReference type="ARBA" id="ARBA00022448"/>
    </source>
</evidence>
<keyword evidence="18" id="KW-0675">Receptor</keyword>
<keyword evidence="11 12" id="KW-0998">Cell outer membrane</keyword>
<evidence type="ECO:0000256" key="9">
    <source>
        <dbReference type="ARBA" id="ARBA00023077"/>
    </source>
</evidence>
<evidence type="ECO:0000256" key="7">
    <source>
        <dbReference type="ARBA" id="ARBA00023004"/>
    </source>
</evidence>
<evidence type="ECO:0000256" key="6">
    <source>
        <dbReference type="ARBA" id="ARBA00022729"/>
    </source>
</evidence>
<evidence type="ECO:0000256" key="15">
    <source>
        <dbReference type="SAM" id="SignalP"/>
    </source>
</evidence>
<comment type="caution">
    <text evidence="18">The sequence shown here is derived from an EMBL/GenBank/DDBJ whole genome shotgun (WGS) entry which is preliminary data.</text>
</comment>
<dbReference type="SUPFAM" id="SSF56935">
    <property type="entry name" value="Porins"/>
    <property type="match status" value="1"/>
</dbReference>
<protein>
    <submittedName>
        <fullName evidence="18">TonB-dependent receptor</fullName>
    </submittedName>
</protein>
<dbReference type="InterPro" id="IPR039426">
    <property type="entry name" value="TonB-dep_rcpt-like"/>
</dbReference>
<gene>
    <name evidence="18" type="ORF">ACFQDM_03780</name>
</gene>
<evidence type="ECO:0000256" key="8">
    <source>
        <dbReference type="ARBA" id="ARBA00023065"/>
    </source>
</evidence>
<keyword evidence="3 12" id="KW-1134">Transmembrane beta strand</keyword>